<dbReference type="EMBL" id="BRYA01000687">
    <property type="protein sequence ID" value="GMI29736.1"/>
    <property type="molecule type" value="Genomic_DNA"/>
</dbReference>
<gene>
    <name evidence="2" type="ORF">TrCOL_g8964</name>
</gene>
<dbReference type="Proteomes" id="UP001165065">
    <property type="component" value="Unassembled WGS sequence"/>
</dbReference>
<comment type="caution">
    <text evidence="2">The sequence shown here is derived from an EMBL/GenBank/DDBJ whole genome shotgun (WGS) entry which is preliminary data.</text>
</comment>
<protein>
    <submittedName>
        <fullName evidence="2">Uncharacterized protein</fullName>
    </submittedName>
</protein>
<feature type="compositionally biased region" description="Polar residues" evidence="1">
    <location>
        <begin position="418"/>
        <end position="427"/>
    </location>
</feature>
<proteinExistence type="predicted"/>
<accession>A0A9W7FZR0</accession>
<name>A0A9W7FZR0_9STRA</name>
<organism evidence="2 3">
    <name type="scientific">Triparma columacea</name>
    <dbReference type="NCBI Taxonomy" id="722753"/>
    <lineage>
        <taxon>Eukaryota</taxon>
        <taxon>Sar</taxon>
        <taxon>Stramenopiles</taxon>
        <taxon>Ochrophyta</taxon>
        <taxon>Bolidophyceae</taxon>
        <taxon>Parmales</taxon>
        <taxon>Triparmaceae</taxon>
        <taxon>Triparma</taxon>
    </lineage>
</organism>
<reference evidence="3" key="1">
    <citation type="journal article" date="2023" name="Commun. Biol.">
        <title>Genome analysis of Parmales, the sister group of diatoms, reveals the evolutionary specialization of diatoms from phago-mixotrophs to photoautotrophs.</title>
        <authorList>
            <person name="Ban H."/>
            <person name="Sato S."/>
            <person name="Yoshikawa S."/>
            <person name="Yamada K."/>
            <person name="Nakamura Y."/>
            <person name="Ichinomiya M."/>
            <person name="Sato N."/>
            <person name="Blanc-Mathieu R."/>
            <person name="Endo H."/>
            <person name="Kuwata A."/>
            <person name="Ogata H."/>
        </authorList>
    </citation>
    <scope>NUCLEOTIDE SEQUENCE [LARGE SCALE GENOMIC DNA]</scope>
</reference>
<evidence type="ECO:0000313" key="2">
    <source>
        <dbReference type="EMBL" id="GMI29736.1"/>
    </source>
</evidence>
<evidence type="ECO:0000256" key="1">
    <source>
        <dbReference type="SAM" id="MobiDB-lite"/>
    </source>
</evidence>
<dbReference type="AlphaFoldDB" id="A0A9W7FZR0"/>
<feature type="compositionally biased region" description="Low complexity" evidence="1">
    <location>
        <begin position="7"/>
        <end position="29"/>
    </location>
</feature>
<evidence type="ECO:0000313" key="3">
    <source>
        <dbReference type="Proteomes" id="UP001165065"/>
    </source>
</evidence>
<feature type="region of interest" description="Disordered" evidence="1">
    <location>
        <begin position="404"/>
        <end position="427"/>
    </location>
</feature>
<feature type="region of interest" description="Disordered" evidence="1">
    <location>
        <begin position="1"/>
        <end position="29"/>
    </location>
</feature>
<sequence length="427" mass="48354">MSALVEPTTSSPDQQPSPEYSEPSPISSPSPLSSLLTIIITTSPIRSNPSLTLLESIIDTFHFAGAEFLLCPRIIVCDGYKKKDDSSGKNLKYANEKSQMRSGIVDDIQENNYNLYKARLKERCESDRSDCSLAFYNTSVLELTSRHGYGFALKAALQEVKSKYVIVIQHDRNFMRPAPVREVVNAMEVDEEVKYVGILMRSNLMYLEQFVAKYGKAMLQSLKSCIKRPQELRLDPRLFTSKEVAERVFDDYPRISEKYRNLCENYKKCPPYAELRGEELSELEGRKGCSDADGDVDGDVKCQASLIPTLFWYDNVHITRTEHYRDWVFKPERKLVKRGGFVEDKLSPKMVEDVKSRGFAEGWSPYGCFLVDDHCGVAFTGHMDGGAWMTGDMRVGRMDSWVKQNGKSPQEGKDLITPSGNSIIDNC</sequence>
<dbReference type="OrthoDB" id="414322at2759"/>
<keyword evidence="3" id="KW-1185">Reference proteome</keyword>